<comment type="caution">
    <text evidence="3">The sequence shown here is derived from an EMBL/GenBank/DDBJ whole genome shotgun (WGS) entry which is preliminary data.</text>
</comment>
<dbReference type="AlphaFoldDB" id="A0A1Q9ECU4"/>
<organism evidence="3 4">
    <name type="scientific">Symbiodinium microadriaticum</name>
    <name type="common">Dinoflagellate</name>
    <name type="synonym">Zooxanthella microadriatica</name>
    <dbReference type="NCBI Taxonomy" id="2951"/>
    <lineage>
        <taxon>Eukaryota</taxon>
        <taxon>Sar</taxon>
        <taxon>Alveolata</taxon>
        <taxon>Dinophyceae</taxon>
        <taxon>Suessiales</taxon>
        <taxon>Symbiodiniaceae</taxon>
        <taxon>Symbiodinium</taxon>
    </lineage>
</organism>
<dbReference type="Proteomes" id="UP000186817">
    <property type="component" value="Unassembled WGS sequence"/>
</dbReference>
<feature type="coiled-coil region" evidence="1">
    <location>
        <begin position="242"/>
        <end position="276"/>
    </location>
</feature>
<evidence type="ECO:0000313" key="3">
    <source>
        <dbReference type="EMBL" id="OLQ05228.1"/>
    </source>
</evidence>
<protein>
    <submittedName>
        <fullName evidence="3">Uncharacterized protein</fullName>
    </submittedName>
</protein>
<feature type="region of interest" description="Disordered" evidence="2">
    <location>
        <begin position="295"/>
        <end position="332"/>
    </location>
</feature>
<keyword evidence="4" id="KW-1185">Reference proteome</keyword>
<evidence type="ECO:0000256" key="1">
    <source>
        <dbReference type="SAM" id="Coils"/>
    </source>
</evidence>
<feature type="region of interest" description="Disordered" evidence="2">
    <location>
        <begin position="172"/>
        <end position="193"/>
    </location>
</feature>
<keyword evidence="1" id="KW-0175">Coiled coil</keyword>
<proteinExistence type="predicted"/>
<dbReference type="OrthoDB" id="448215at2759"/>
<dbReference type="EMBL" id="LSRX01000191">
    <property type="protein sequence ID" value="OLQ05228.1"/>
    <property type="molecule type" value="Genomic_DNA"/>
</dbReference>
<reference evidence="3 4" key="1">
    <citation type="submission" date="2016-02" db="EMBL/GenBank/DDBJ databases">
        <title>Genome analysis of coral dinoflagellate symbionts highlights evolutionary adaptations to a symbiotic lifestyle.</title>
        <authorList>
            <person name="Aranda M."/>
            <person name="Li Y."/>
            <person name="Liew Y.J."/>
            <person name="Baumgarten S."/>
            <person name="Simakov O."/>
            <person name="Wilson M."/>
            <person name="Piel J."/>
            <person name="Ashoor H."/>
            <person name="Bougouffa S."/>
            <person name="Bajic V.B."/>
            <person name="Ryu T."/>
            <person name="Ravasi T."/>
            <person name="Bayer T."/>
            <person name="Micklem G."/>
            <person name="Kim H."/>
            <person name="Bhak J."/>
            <person name="Lajeunesse T.C."/>
            <person name="Voolstra C.R."/>
        </authorList>
    </citation>
    <scope>NUCLEOTIDE SEQUENCE [LARGE SCALE GENOMIC DNA]</scope>
    <source>
        <strain evidence="3 4">CCMP2467</strain>
    </source>
</reference>
<feature type="compositionally biased region" description="Polar residues" evidence="2">
    <location>
        <begin position="174"/>
        <end position="191"/>
    </location>
</feature>
<evidence type="ECO:0000256" key="2">
    <source>
        <dbReference type="SAM" id="MobiDB-lite"/>
    </source>
</evidence>
<feature type="compositionally biased region" description="Polar residues" evidence="2">
    <location>
        <begin position="303"/>
        <end position="313"/>
    </location>
</feature>
<accession>A0A1Q9ECU4</accession>
<name>A0A1Q9ECU4_SYMMI</name>
<sequence length="630" mass="66980">MSAQSASGTRLPGETDGPDYENIQREQVPPARATGSVQVNGVPPVNARAASVDGDGAYNVTGGHAAAMTDGGQNDPPLLPNAAVREQMETTTAMPAFATPASEAHGGMSPAPVQASTAAVSTGQGGALLFPPSPLPGASPGGDDRPFEAVTSRAATWVQRLGEMFQQRRVEVHTSWSQSPTTRMTGDNPWSGQAPFVAAGRVDDGPRDMNRTPPSTSSAAVPYDLVQAEVSRQLEGVVGDMYRSLSERLEAERARTDEAEQQAVALRAQLERMEQQASGRLTAFGECSYDNGTIGSAAPPTVAGSNEQSQQQYRGLASRATPHQPLPPAAIPPPPAPAVASTNLAGSEQVLSAMAKGIESLLLNQGARGDRPETVKPGITELPNLPAYTPETGSIDLINWVTHITPIMEDLSDSSSQWWADTLKEVMLWYSKYSVATPLERIQLLPVVSAVTNKAEWARVERRATAMMLTAIPTTLKEEVIAAGGVNTLNLLAKLFSTYQPGNRQEKALVLANLERPGECQDAATAVEALRKWALWRRRATAIGITEPDSSVLLQGLDRICSAVVRADPELAFRVSLIRSTLQVDVNPTATSVTKFFQHLQAELEQQARLGVARPPDLKPEVESSGASTG</sequence>
<gene>
    <name evidence="3" type="ORF">AK812_SmicGene11604</name>
</gene>
<evidence type="ECO:0000313" key="4">
    <source>
        <dbReference type="Proteomes" id="UP000186817"/>
    </source>
</evidence>
<feature type="region of interest" description="Disordered" evidence="2">
    <location>
        <begin position="1"/>
        <end position="50"/>
    </location>
</feature>